<dbReference type="GO" id="GO:0016567">
    <property type="term" value="P:protein ubiquitination"/>
    <property type="evidence" value="ECO:0007669"/>
    <property type="project" value="UniProtKB-ARBA"/>
</dbReference>
<comment type="similarity">
    <text evidence="3">Belongs to the SPSB family.</text>
</comment>
<dbReference type="GO" id="GO:0019005">
    <property type="term" value="C:SCF ubiquitin ligase complex"/>
    <property type="evidence" value="ECO:0007669"/>
    <property type="project" value="TreeGrafter"/>
</dbReference>
<evidence type="ECO:0000256" key="5">
    <source>
        <dbReference type="ARBA" id="ARBA00022786"/>
    </source>
</evidence>
<name>A0AAN7WY80_ELEMC</name>
<evidence type="ECO:0000256" key="6">
    <source>
        <dbReference type="ARBA" id="ARBA00023242"/>
    </source>
</evidence>
<comment type="pathway">
    <text evidence="2">Protein modification; protein ubiquitination.</text>
</comment>
<evidence type="ECO:0000256" key="1">
    <source>
        <dbReference type="ARBA" id="ARBA00004123"/>
    </source>
</evidence>
<dbReference type="GO" id="GO:0043161">
    <property type="term" value="P:proteasome-mediated ubiquitin-dependent protein catabolic process"/>
    <property type="evidence" value="ECO:0007669"/>
    <property type="project" value="TreeGrafter"/>
</dbReference>
<dbReference type="SUPFAM" id="SSF49899">
    <property type="entry name" value="Concanavalin A-like lectins/glucanases"/>
    <property type="match status" value="1"/>
</dbReference>
<evidence type="ECO:0000256" key="2">
    <source>
        <dbReference type="ARBA" id="ARBA00004906"/>
    </source>
</evidence>
<dbReference type="Gene3D" id="2.60.120.920">
    <property type="match status" value="1"/>
</dbReference>
<dbReference type="InterPro" id="IPR003877">
    <property type="entry name" value="SPRY_dom"/>
</dbReference>
<protein>
    <recommendedName>
        <fullName evidence="4">SPRY domain-containing SOCS box protein 3</fullName>
    </recommendedName>
</protein>
<dbReference type="InterPro" id="IPR013320">
    <property type="entry name" value="ConA-like_dom_sf"/>
</dbReference>
<evidence type="ECO:0000313" key="9">
    <source>
        <dbReference type="Proteomes" id="UP001346869"/>
    </source>
</evidence>
<sequence>MSHCNTVCRTTTARAVMLRRCRSGRARHSAWNETRKEADAMAVIQMSDRGELEGQATTQISNVETEVDYLESSPAMSEVVSLPGIEPVIGESFCQCDRQEELSPGLSVNGDCLCGEEDWGFHWKWDEHFKSSGAFLSCDNRKVSFHTDYSCGTAAIRGAKELADGQHFWEVKMTSPVYGTDMMVGIGTSEVNLEKFKFSFGSLLGNDEDSWGLSYTGFLQHKGDKVRFSSRFGQGSIIGMHLDTWHGTLTFYKNRHCIGIASTRLQNKKLYPMVCSTAAKSSMKVIRACYTPTSLQYLCCTRLRQILPGCPDVLNAVDLPPGLRTQLHLQLGWVFTLSSSPEASEQNEDLFDDFQEEMSLPPSPTPRPVSTLSACSSPSPCTSPFVDTVPYHCSCQTSPQTQPCTCHCPPTPPSSEYDSCCSEPEDYQSKRCRWT</sequence>
<dbReference type="InterPro" id="IPR043136">
    <property type="entry name" value="B30.2/SPRY_sf"/>
</dbReference>
<dbReference type="PANTHER" id="PTHR12245:SF5">
    <property type="entry name" value="SPRY DOMAIN-CONTAINING SOCS BOX PROTEIN 3"/>
    <property type="match status" value="1"/>
</dbReference>
<accession>A0AAN7WY80</accession>
<organism evidence="8 9">
    <name type="scientific">Eleginops maclovinus</name>
    <name type="common">Patagonian blennie</name>
    <name type="synonym">Eleginus maclovinus</name>
    <dbReference type="NCBI Taxonomy" id="56733"/>
    <lineage>
        <taxon>Eukaryota</taxon>
        <taxon>Metazoa</taxon>
        <taxon>Chordata</taxon>
        <taxon>Craniata</taxon>
        <taxon>Vertebrata</taxon>
        <taxon>Euteleostomi</taxon>
        <taxon>Actinopterygii</taxon>
        <taxon>Neopterygii</taxon>
        <taxon>Teleostei</taxon>
        <taxon>Neoteleostei</taxon>
        <taxon>Acanthomorphata</taxon>
        <taxon>Eupercaria</taxon>
        <taxon>Perciformes</taxon>
        <taxon>Notothenioidei</taxon>
        <taxon>Eleginopidae</taxon>
        <taxon>Eleginops</taxon>
    </lineage>
</organism>
<keyword evidence="5" id="KW-0833">Ubl conjugation pathway</keyword>
<evidence type="ECO:0000313" key="8">
    <source>
        <dbReference type="EMBL" id="KAK5850725.1"/>
    </source>
</evidence>
<reference evidence="8 9" key="1">
    <citation type="journal article" date="2023" name="Genes (Basel)">
        <title>Chromosome-Level Genome Assembly and Circadian Gene Repertoire of the Patagonia Blennie Eleginops maclovinus-The Closest Ancestral Proxy of Antarctic Cryonotothenioids.</title>
        <authorList>
            <person name="Cheng C.C."/>
            <person name="Rivera-Colon A.G."/>
            <person name="Minhas B.F."/>
            <person name="Wilson L."/>
            <person name="Rayamajhi N."/>
            <person name="Vargas-Chacoff L."/>
            <person name="Catchen J.M."/>
        </authorList>
    </citation>
    <scope>NUCLEOTIDE SEQUENCE [LARGE SCALE GENOMIC DNA]</scope>
    <source>
        <strain evidence="8">JMC-PN-2008</strain>
    </source>
</reference>
<dbReference type="PROSITE" id="PS50188">
    <property type="entry name" value="B302_SPRY"/>
    <property type="match status" value="1"/>
</dbReference>
<dbReference type="GO" id="GO:0005634">
    <property type="term" value="C:nucleus"/>
    <property type="evidence" value="ECO:0007669"/>
    <property type="project" value="UniProtKB-SubCell"/>
</dbReference>
<dbReference type="SMART" id="SM00449">
    <property type="entry name" value="SPRY"/>
    <property type="match status" value="1"/>
</dbReference>
<dbReference type="FunFam" id="2.60.120.920:FF:000018">
    <property type="entry name" value="SPRY domain-containing SOCS box protein 3 isoform X2"/>
    <property type="match status" value="1"/>
</dbReference>
<dbReference type="Pfam" id="PF00622">
    <property type="entry name" value="SPRY"/>
    <property type="match status" value="1"/>
</dbReference>
<dbReference type="EMBL" id="JAUZQC010000022">
    <property type="protein sequence ID" value="KAK5850725.1"/>
    <property type="molecule type" value="Genomic_DNA"/>
</dbReference>
<dbReference type="InterPro" id="IPR001870">
    <property type="entry name" value="B30.2/SPRY"/>
</dbReference>
<reference evidence="8 9" key="2">
    <citation type="journal article" date="2023" name="Mol. Biol. Evol.">
        <title>Genomics of Secondarily Temperate Adaptation in the Only Non-Antarctic Icefish.</title>
        <authorList>
            <person name="Rivera-Colon A.G."/>
            <person name="Rayamajhi N."/>
            <person name="Minhas B.F."/>
            <person name="Madrigal G."/>
            <person name="Bilyk K.T."/>
            <person name="Yoon V."/>
            <person name="Hune M."/>
            <person name="Gregory S."/>
            <person name="Cheng C.H.C."/>
            <person name="Catchen J.M."/>
        </authorList>
    </citation>
    <scope>NUCLEOTIDE SEQUENCE [LARGE SCALE GENOMIC DNA]</scope>
    <source>
        <strain evidence="8">JMC-PN-2008</strain>
    </source>
</reference>
<keyword evidence="6" id="KW-0539">Nucleus</keyword>
<keyword evidence="9" id="KW-1185">Reference proteome</keyword>
<dbReference type="AlphaFoldDB" id="A0AAN7WY80"/>
<dbReference type="Proteomes" id="UP001346869">
    <property type="component" value="Unassembled WGS sequence"/>
</dbReference>
<feature type="domain" description="B30.2/SPRY" evidence="7">
    <location>
        <begin position="103"/>
        <end position="295"/>
    </location>
</feature>
<evidence type="ECO:0000256" key="3">
    <source>
        <dbReference type="ARBA" id="ARBA00010910"/>
    </source>
</evidence>
<proteinExistence type="inferred from homology"/>
<evidence type="ECO:0000259" key="7">
    <source>
        <dbReference type="PROSITE" id="PS50188"/>
    </source>
</evidence>
<dbReference type="InterPro" id="IPR050672">
    <property type="entry name" value="FBXO45-Fsn/SPSB_families"/>
</dbReference>
<comment type="subcellular location">
    <subcellularLocation>
        <location evidence="1">Nucleus</location>
    </subcellularLocation>
</comment>
<comment type="caution">
    <text evidence="8">The sequence shown here is derived from an EMBL/GenBank/DDBJ whole genome shotgun (WGS) entry which is preliminary data.</text>
</comment>
<evidence type="ECO:0000256" key="4">
    <source>
        <dbReference type="ARBA" id="ARBA00014684"/>
    </source>
</evidence>
<dbReference type="PANTHER" id="PTHR12245">
    <property type="entry name" value="SPRY DOMAIN CONTAINING SOCS BOX PROTEIN"/>
    <property type="match status" value="1"/>
</dbReference>
<gene>
    <name evidence="8" type="ORF">PBY51_001577</name>
</gene>
<dbReference type="InterPro" id="IPR035754">
    <property type="entry name" value="SPRY_SPSB3"/>
</dbReference>
<dbReference type="CDD" id="cd12876">
    <property type="entry name" value="SPRY_SOCS3"/>
    <property type="match status" value="1"/>
</dbReference>